<evidence type="ECO:0000313" key="2">
    <source>
        <dbReference type="Proteomes" id="UP000193450"/>
    </source>
</evidence>
<dbReference type="OrthoDB" id="9812126at2"/>
<name>A0A1X9N726_9GAMM</name>
<accession>A0A1X9N726</accession>
<sequence>MRKKTRKALVVSGGAVPADSYGVSAASSFASVVGTNGDRTANFSTQINVGFDSALSLRSMISDFFSLRAEDLLFFYTGFGFVNESGGCLLAPDYERSGDWVSIGDLLSHAGKARAANKIVILDLFPYSNKEALLPGSPRIFIGQGVVLLAANRRVEETVDKQHCGAFMAVLLDALRGGAADLKGDISMASVYAYIDRALGERSPRPLFMTNTSCLSPLRSIEPQVPLCSMKKIVEYFPQPEALYRLDPSFEASNQIQHSAAAIKPFAIKKNIDIFNHLKKLQGIGLVMPVDASCMYLAAMDSKACNLTLLGQHYWRLIRNGSL</sequence>
<gene>
    <name evidence="1" type="ORF">BST96_04865</name>
</gene>
<keyword evidence="2" id="KW-1185">Reference proteome</keyword>
<dbReference type="AlphaFoldDB" id="A0A1X9N726"/>
<dbReference type="EMBL" id="CP019343">
    <property type="protein sequence ID" value="ARN73506.1"/>
    <property type="molecule type" value="Genomic_DNA"/>
</dbReference>
<organism evidence="1 2">
    <name type="scientific">Oceanicoccus sagamiensis</name>
    <dbReference type="NCBI Taxonomy" id="716816"/>
    <lineage>
        <taxon>Bacteria</taxon>
        <taxon>Pseudomonadati</taxon>
        <taxon>Pseudomonadota</taxon>
        <taxon>Gammaproteobacteria</taxon>
        <taxon>Cellvibrionales</taxon>
        <taxon>Spongiibacteraceae</taxon>
        <taxon>Oceanicoccus</taxon>
    </lineage>
</organism>
<reference evidence="1 2" key="1">
    <citation type="submission" date="2016-11" db="EMBL/GenBank/DDBJ databases">
        <title>Trade-off between light-utilization and light-protection in marine flavobacteria.</title>
        <authorList>
            <person name="Kumagai Y."/>
        </authorList>
    </citation>
    <scope>NUCLEOTIDE SEQUENCE [LARGE SCALE GENOMIC DNA]</scope>
    <source>
        <strain evidence="1 2">NBRC 107125</strain>
    </source>
</reference>
<protein>
    <submittedName>
        <fullName evidence="1">Uncharacterized protein</fullName>
    </submittedName>
</protein>
<dbReference type="KEGG" id="osg:BST96_04865"/>
<evidence type="ECO:0000313" key="1">
    <source>
        <dbReference type="EMBL" id="ARN73506.1"/>
    </source>
</evidence>
<dbReference type="RefSeq" id="WP_157117856.1">
    <property type="nucleotide sequence ID" value="NZ_CP019343.1"/>
</dbReference>
<dbReference type="Proteomes" id="UP000193450">
    <property type="component" value="Chromosome"/>
</dbReference>
<proteinExistence type="predicted"/>